<dbReference type="AlphaFoldDB" id="W1NXC8"/>
<feature type="region of interest" description="Disordered" evidence="4">
    <location>
        <begin position="86"/>
        <end position="107"/>
    </location>
</feature>
<dbReference type="OrthoDB" id="529194at2759"/>
<gene>
    <name evidence="6" type="ORF">AMTR_s00045p00231270</name>
</gene>
<comment type="subcellular location">
    <subcellularLocation>
        <location evidence="1">Mitochondrion matrix</location>
    </subcellularLocation>
</comment>
<evidence type="ECO:0000259" key="5">
    <source>
        <dbReference type="Pfam" id="PF05347"/>
    </source>
</evidence>
<name>W1NXC8_AMBTC</name>
<evidence type="ECO:0000313" key="6">
    <source>
        <dbReference type="EMBL" id="ERN02257.1"/>
    </source>
</evidence>
<dbReference type="eggNOG" id="ENOG502S3M4">
    <property type="taxonomic scope" value="Eukaryota"/>
</dbReference>
<protein>
    <recommendedName>
        <fullName evidence="5">Complex 1 LYR protein domain-containing protein</fullName>
    </recommendedName>
</protein>
<evidence type="ECO:0000256" key="4">
    <source>
        <dbReference type="SAM" id="MobiDB-lite"/>
    </source>
</evidence>
<dbReference type="PANTHER" id="PTHR46749:SF1">
    <property type="entry name" value="COMPLEX III ASSEMBLY FACTOR LYRM7"/>
    <property type="match status" value="1"/>
</dbReference>
<evidence type="ECO:0000256" key="2">
    <source>
        <dbReference type="ARBA" id="ARBA00023128"/>
    </source>
</evidence>
<dbReference type="InterPro" id="IPR045298">
    <property type="entry name" value="Complex1_LYR_LYRM7"/>
</dbReference>
<organism evidence="6 7">
    <name type="scientific">Amborella trichopoda</name>
    <dbReference type="NCBI Taxonomy" id="13333"/>
    <lineage>
        <taxon>Eukaryota</taxon>
        <taxon>Viridiplantae</taxon>
        <taxon>Streptophyta</taxon>
        <taxon>Embryophyta</taxon>
        <taxon>Tracheophyta</taxon>
        <taxon>Spermatophyta</taxon>
        <taxon>Magnoliopsida</taxon>
        <taxon>Amborellales</taxon>
        <taxon>Amborellaceae</taxon>
        <taxon>Amborella</taxon>
    </lineage>
</organism>
<dbReference type="STRING" id="13333.W1NXC8"/>
<sequence length="107" mass="12049">MAGMQREALGAYRALLRATRKSFTGDNFMLEQSSKEIRRKFEENRYVSSETELRKLLDDASEASHFVSNMIVQAKLNSTGSYEVKTSKDHAGLTMEVPSEENLPKAS</sequence>
<dbReference type="InterPro" id="IPR050435">
    <property type="entry name" value="MZM1/LYRM7"/>
</dbReference>
<keyword evidence="3" id="KW-0143">Chaperone</keyword>
<evidence type="ECO:0000256" key="3">
    <source>
        <dbReference type="ARBA" id="ARBA00023186"/>
    </source>
</evidence>
<keyword evidence="7" id="KW-1185">Reference proteome</keyword>
<dbReference type="OMA" id="DKDHAGA"/>
<dbReference type="InterPro" id="IPR008011">
    <property type="entry name" value="Complex1_LYR_dom"/>
</dbReference>
<dbReference type="Gramene" id="ERN02257">
    <property type="protein sequence ID" value="ERN02257"/>
    <property type="gene ID" value="AMTR_s00045p00231270"/>
</dbReference>
<proteinExistence type="predicted"/>
<dbReference type="KEGG" id="atr:18430364"/>
<dbReference type="EMBL" id="KI394661">
    <property type="protein sequence ID" value="ERN02257.1"/>
    <property type="molecule type" value="Genomic_DNA"/>
</dbReference>
<dbReference type="Pfam" id="PF05347">
    <property type="entry name" value="Complex1_LYR"/>
    <property type="match status" value="1"/>
</dbReference>
<dbReference type="GO" id="GO:0044183">
    <property type="term" value="F:protein folding chaperone"/>
    <property type="evidence" value="ECO:0000318"/>
    <property type="project" value="GO_Central"/>
</dbReference>
<dbReference type="Proteomes" id="UP000017836">
    <property type="component" value="Unassembled WGS sequence"/>
</dbReference>
<dbReference type="PANTHER" id="PTHR46749">
    <property type="entry name" value="COMPLEX III ASSEMBLY FACTOR LYRM7"/>
    <property type="match status" value="1"/>
</dbReference>
<accession>W1NXC8</accession>
<dbReference type="GO" id="GO:0005759">
    <property type="term" value="C:mitochondrial matrix"/>
    <property type="evidence" value="ECO:0000318"/>
    <property type="project" value="GO_Central"/>
</dbReference>
<evidence type="ECO:0000313" key="7">
    <source>
        <dbReference type="Proteomes" id="UP000017836"/>
    </source>
</evidence>
<evidence type="ECO:0000256" key="1">
    <source>
        <dbReference type="ARBA" id="ARBA00004305"/>
    </source>
</evidence>
<dbReference type="CDD" id="cd20267">
    <property type="entry name" value="Complex1_LYR_LYRM7"/>
    <property type="match status" value="1"/>
</dbReference>
<dbReference type="GO" id="GO:0034551">
    <property type="term" value="P:mitochondrial respiratory chain complex III assembly"/>
    <property type="evidence" value="ECO:0000318"/>
    <property type="project" value="GO_Central"/>
</dbReference>
<feature type="domain" description="Complex 1 LYR protein" evidence="5">
    <location>
        <begin position="6"/>
        <end position="63"/>
    </location>
</feature>
<keyword evidence="2" id="KW-0496">Mitochondrion</keyword>
<dbReference type="HOGENOM" id="CLU_147114_0_0_1"/>
<reference evidence="7" key="1">
    <citation type="journal article" date="2013" name="Science">
        <title>The Amborella genome and the evolution of flowering plants.</title>
        <authorList>
            <consortium name="Amborella Genome Project"/>
        </authorList>
    </citation>
    <scope>NUCLEOTIDE SEQUENCE [LARGE SCALE GENOMIC DNA]</scope>
</reference>